<dbReference type="Proteomes" id="UP001064782">
    <property type="component" value="Unassembled WGS sequence"/>
</dbReference>
<dbReference type="RefSeq" id="WP_236977943.1">
    <property type="nucleotide sequence ID" value="NZ_BRXE01000016.1"/>
</dbReference>
<dbReference type="Pfam" id="PF00934">
    <property type="entry name" value="PE"/>
    <property type="match status" value="1"/>
</dbReference>
<dbReference type="InterPro" id="IPR038332">
    <property type="entry name" value="PPE_sf"/>
</dbReference>
<evidence type="ECO:0000313" key="4">
    <source>
        <dbReference type="EMBL" id="GLD29932.1"/>
    </source>
</evidence>
<feature type="transmembrane region" description="Helical" evidence="1">
    <location>
        <begin position="150"/>
        <end position="170"/>
    </location>
</feature>
<name>A0A9P3Q765_9MYCO</name>
<dbReference type="GeneID" id="83628038"/>
<sequence length="171" mass="17950">MSQVMVAPDVVQAAAGDLESIGSKLGEVQKAVAPATLDVAPPAADEVSAGIARLFAEHAQDFHAVAQQATTYQQQFVKALTASGSSYAAAEDSIASLLQAVDANVAYYTTAGRALLSMLVNIPTAIVGFLVIPLLWPILPLLPFLVAQQFLTLFLEVLTGAPISYPYIYAD</sequence>
<evidence type="ECO:0000313" key="5">
    <source>
        <dbReference type="Proteomes" id="UP001064782"/>
    </source>
</evidence>
<keyword evidence="5" id="KW-1185">Reference proteome</keyword>
<dbReference type="EMBL" id="BRZI01000009">
    <property type="protein sequence ID" value="GLD29932.1"/>
    <property type="molecule type" value="Genomic_DNA"/>
</dbReference>
<comment type="caution">
    <text evidence="4">The sequence shown here is derived from an EMBL/GenBank/DDBJ whole genome shotgun (WGS) entry which is preliminary data.</text>
</comment>
<accession>A0A9P3Q765</accession>
<proteinExistence type="predicted"/>
<dbReference type="Proteomes" id="UP001165663">
    <property type="component" value="Unassembled WGS sequence"/>
</dbReference>
<dbReference type="EMBL" id="BRXE01000016">
    <property type="protein sequence ID" value="GLB82840.1"/>
    <property type="molecule type" value="Genomic_DNA"/>
</dbReference>
<keyword evidence="1" id="KW-1133">Transmembrane helix</keyword>
<protein>
    <recommendedName>
        <fullName evidence="2">PE domain-containing protein</fullName>
    </recommendedName>
</protein>
<reference evidence="4" key="1">
    <citation type="submission" date="2022-08" db="EMBL/GenBank/DDBJ databases">
        <title>Mycobacterium kiyosense sp. nov., scotochromogenic slow-glowing species isolated from respiratory specimens.</title>
        <authorList>
            <person name="Fukano H."/>
            <person name="Kazumi Y."/>
            <person name="Sakagami N."/>
            <person name="Ato M."/>
            <person name="Mitarai S."/>
            <person name="Hoshino Y."/>
        </authorList>
    </citation>
    <scope>NUCLEOTIDE SEQUENCE</scope>
    <source>
        <strain evidence="4">1413</strain>
        <strain evidence="3">SRL2020-028</strain>
    </source>
</reference>
<dbReference type="AlphaFoldDB" id="A0A9P3Q765"/>
<feature type="domain" description="PE" evidence="2">
    <location>
        <begin position="4"/>
        <end position="92"/>
    </location>
</feature>
<evidence type="ECO:0000313" key="3">
    <source>
        <dbReference type="EMBL" id="GLB82840.1"/>
    </source>
</evidence>
<dbReference type="SUPFAM" id="SSF140459">
    <property type="entry name" value="PE/PPE dimer-like"/>
    <property type="match status" value="1"/>
</dbReference>
<evidence type="ECO:0000259" key="2">
    <source>
        <dbReference type="Pfam" id="PF00934"/>
    </source>
</evidence>
<dbReference type="InterPro" id="IPR000084">
    <property type="entry name" value="PE-PGRS_N"/>
</dbReference>
<keyword evidence="1" id="KW-0812">Transmembrane</keyword>
<feature type="transmembrane region" description="Helical" evidence="1">
    <location>
        <begin position="114"/>
        <end position="138"/>
    </location>
</feature>
<evidence type="ECO:0000256" key="1">
    <source>
        <dbReference type="SAM" id="Phobius"/>
    </source>
</evidence>
<keyword evidence="1" id="KW-0472">Membrane</keyword>
<organism evidence="4 5">
    <name type="scientific">Mycobacterium kiyosense</name>
    <dbReference type="NCBI Taxonomy" id="2871094"/>
    <lineage>
        <taxon>Bacteria</taxon>
        <taxon>Bacillati</taxon>
        <taxon>Actinomycetota</taxon>
        <taxon>Actinomycetes</taxon>
        <taxon>Mycobacteriales</taxon>
        <taxon>Mycobacteriaceae</taxon>
        <taxon>Mycobacterium</taxon>
    </lineage>
</organism>
<gene>
    <name evidence="4" type="ORF">Mkiyose1413_18150</name>
    <name evidence="3" type="ORF">SRL2020028_20960</name>
</gene>
<dbReference type="Gene3D" id="1.10.287.850">
    <property type="entry name" value="HP0062-like domain"/>
    <property type="match status" value="1"/>
</dbReference>